<dbReference type="KEGG" id="zju:107414868"/>
<proteinExistence type="inferred from homology"/>
<gene>
    <name evidence="8" type="primary">LOC107414868</name>
</gene>
<feature type="domain" description="Glycoside hydrolase family 5" evidence="6">
    <location>
        <begin position="65"/>
        <end position="385"/>
    </location>
</feature>
<dbReference type="PANTHER" id="PTHR31451:SF51">
    <property type="entry name" value="MANNAN ENDO-1,4-BETA-MANNOSIDASE 6"/>
    <property type="match status" value="1"/>
</dbReference>
<keyword evidence="5" id="KW-0326">Glycosidase</keyword>
<sequence>MEWRERRLFPLLGIFALCAVLYLSFNDDLSFPVLWQPTMGFVATNSTHFFITDGSDEGGVQSPLYINGWNSYWLMEKSVWGPSRSIVSKMLKMGSQMGLTVCRTWAFSDGDGPIALQVSPGVFNERVFRGLDYVIVEARKRGIRLILSLVNNLNAFGGKAQYVRWAKAAGFNVSTSDDSFFSHPAIKDYYKAYIKAIVTRKNSLSRVKYANEPAIFAWELINEPRCLSNSSAPVLQAWITEMAAYIKSLDQKHLVTVGLEGFYGPETAKRSGVNPGEWAASLGTDFIQNSAISNIDFASMHAYPNSWIKDADLETKKNFLSHWVDAHINDGDSLLKKPVLLTEVGFPIRMNKQENDINKLLKIVYDRISESANKGEAGAGALIWQLVVEGVEDYSDQYSFIAWDYPSTYELITQQSCRLRRIFSPSKTKDGHPCR</sequence>
<comment type="catalytic activity">
    <reaction evidence="1">
        <text>Random hydrolysis of (1-&gt;4)-beta-D-mannosidic linkages in mannans, galactomannans and glucomannans.</text>
        <dbReference type="EC" id="3.2.1.78"/>
    </reaction>
</comment>
<accession>A0A6P3ZSW8</accession>
<dbReference type="InterPro" id="IPR017853">
    <property type="entry name" value="GH"/>
</dbReference>
<dbReference type="Gene3D" id="3.20.20.80">
    <property type="entry name" value="Glycosidases"/>
    <property type="match status" value="1"/>
</dbReference>
<evidence type="ECO:0000256" key="3">
    <source>
        <dbReference type="ARBA" id="ARBA00012706"/>
    </source>
</evidence>
<dbReference type="GO" id="GO:0000272">
    <property type="term" value="P:polysaccharide catabolic process"/>
    <property type="evidence" value="ECO:0007669"/>
    <property type="project" value="InterPro"/>
</dbReference>
<dbReference type="InterPro" id="IPR001547">
    <property type="entry name" value="Glyco_hydro_5"/>
</dbReference>
<evidence type="ECO:0000313" key="8">
    <source>
        <dbReference type="RefSeq" id="XP_015878560.3"/>
    </source>
</evidence>
<name>A0A6P3ZSW8_ZIZJJ</name>
<reference evidence="7" key="1">
    <citation type="submission" date="2025-05" db="UniProtKB">
        <authorList>
            <consortium name="RefSeq"/>
        </authorList>
    </citation>
    <scope>NUCLEOTIDE SEQUENCE [LARGE SCALE GENOMIC DNA]</scope>
</reference>
<dbReference type="PANTHER" id="PTHR31451">
    <property type="match status" value="1"/>
</dbReference>
<reference evidence="8" key="2">
    <citation type="submission" date="2025-08" db="UniProtKB">
        <authorList>
            <consortium name="RefSeq"/>
        </authorList>
    </citation>
    <scope>IDENTIFICATION</scope>
    <source>
        <tissue evidence="8">Seedling</tissue>
    </source>
</reference>
<keyword evidence="4" id="KW-0378">Hydrolase</keyword>
<evidence type="ECO:0000256" key="5">
    <source>
        <dbReference type="ARBA" id="ARBA00023295"/>
    </source>
</evidence>
<evidence type="ECO:0000256" key="2">
    <source>
        <dbReference type="ARBA" id="ARBA00005641"/>
    </source>
</evidence>
<comment type="similarity">
    <text evidence="2">Belongs to the glycosyl hydrolase 5 (cellulase A) family.</text>
</comment>
<dbReference type="RefSeq" id="XP_015878560.3">
    <property type="nucleotide sequence ID" value="XM_016023074.4"/>
</dbReference>
<evidence type="ECO:0000259" key="6">
    <source>
        <dbReference type="Pfam" id="PF26410"/>
    </source>
</evidence>
<protein>
    <recommendedName>
        <fullName evidence="3">mannan endo-1,4-beta-mannosidase</fullName>
        <ecNumber evidence="3">3.2.1.78</ecNumber>
    </recommendedName>
</protein>
<organism evidence="7 8">
    <name type="scientific">Ziziphus jujuba</name>
    <name type="common">Chinese jujube</name>
    <name type="synonym">Ziziphus sativa</name>
    <dbReference type="NCBI Taxonomy" id="326968"/>
    <lineage>
        <taxon>Eukaryota</taxon>
        <taxon>Viridiplantae</taxon>
        <taxon>Streptophyta</taxon>
        <taxon>Embryophyta</taxon>
        <taxon>Tracheophyta</taxon>
        <taxon>Spermatophyta</taxon>
        <taxon>Magnoliopsida</taxon>
        <taxon>eudicotyledons</taxon>
        <taxon>Gunneridae</taxon>
        <taxon>Pentapetalae</taxon>
        <taxon>rosids</taxon>
        <taxon>fabids</taxon>
        <taxon>Rosales</taxon>
        <taxon>Rhamnaceae</taxon>
        <taxon>Paliureae</taxon>
        <taxon>Ziziphus</taxon>
    </lineage>
</organism>
<dbReference type="InterPro" id="IPR045053">
    <property type="entry name" value="MAN-like"/>
</dbReference>
<dbReference type="Proteomes" id="UP001652623">
    <property type="component" value="Chromosome 1"/>
</dbReference>
<keyword evidence="7" id="KW-1185">Reference proteome</keyword>
<dbReference type="GO" id="GO:0016985">
    <property type="term" value="F:mannan endo-1,4-beta-mannosidase activity"/>
    <property type="evidence" value="ECO:0007669"/>
    <property type="project" value="UniProtKB-EC"/>
</dbReference>
<dbReference type="SUPFAM" id="SSF51445">
    <property type="entry name" value="(Trans)glycosidases"/>
    <property type="match status" value="1"/>
</dbReference>
<dbReference type="GO" id="GO:0005576">
    <property type="term" value="C:extracellular region"/>
    <property type="evidence" value="ECO:0007669"/>
    <property type="project" value="UniProtKB-SubCell"/>
</dbReference>
<evidence type="ECO:0000313" key="7">
    <source>
        <dbReference type="Proteomes" id="UP001652623"/>
    </source>
</evidence>
<dbReference type="Pfam" id="PF26410">
    <property type="entry name" value="GH5_mannosidase"/>
    <property type="match status" value="1"/>
</dbReference>
<dbReference type="GeneID" id="107414868"/>
<evidence type="ECO:0000256" key="1">
    <source>
        <dbReference type="ARBA" id="ARBA00001678"/>
    </source>
</evidence>
<dbReference type="InParanoid" id="A0A6P3ZSW8"/>
<evidence type="ECO:0000256" key="4">
    <source>
        <dbReference type="ARBA" id="ARBA00022801"/>
    </source>
</evidence>
<dbReference type="EC" id="3.2.1.78" evidence="3"/>